<comment type="similarity">
    <text evidence="3">Belongs to the FliH family.</text>
</comment>
<keyword evidence="4" id="KW-0813">Transport</keyword>
<reference evidence="11" key="1">
    <citation type="journal article" date="2014" name="Gene">
        <title>Genome-guided analysis of transformation efficiency and carbon dioxide assimilation by Moorella thermoacetica Y72.</title>
        <authorList>
            <person name="Tsukahara K."/>
            <person name="Kita A."/>
            <person name="Nakashimada Y."/>
            <person name="Hoshino T."/>
            <person name="Murakami K."/>
        </authorList>
    </citation>
    <scope>NUCLEOTIDE SEQUENCE [LARGE SCALE GENOMIC DNA]</scope>
    <source>
        <strain evidence="11">Y72</strain>
    </source>
</reference>
<dbReference type="InterPro" id="IPR051472">
    <property type="entry name" value="T3SS_Stator/FliH"/>
</dbReference>
<keyword evidence="6" id="KW-1005">Bacterial flagellum biogenesis</keyword>
<evidence type="ECO:0000256" key="3">
    <source>
        <dbReference type="ARBA" id="ARBA00006602"/>
    </source>
</evidence>
<keyword evidence="9" id="KW-0175">Coiled coil</keyword>
<evidence type="ECO:0000256" key="2">
    <source>
        <dbReference type="ARBA" id="ARBA00004496"/>
    </source>
</evidence>
<dbReference type="PRINTS" id="PR01003">
    <property type="entry name" value="FLGFLIH"/>
</dbReference>
<dbReference type="GO" id="GO:0071973">
    <property type="term" value="P:bacterial-type flagellum-dependent cell motility"/>
    <property type="evidence" value="ECO:0007669"/>
    <property type="project" value="InterPro"/>
</dbReference>
<name>A0A0S6UE44_NEOTH</name>
<protein>
    <submittedName>
        <fullName evidence="11">Flagellar biosynthesis/type III secretory pathway protein</fullName>
    </submittedName>
</protein>
<dbReference type="InterPro" id="IPR000563">
    <property type="entry name" value="Flag_FliH"/>
</dbReference>
<keyword evidence="5" id="KW-0963">Cytoplasm</keyword>
<evidence type="ECO:0000259" key="10">
    <source>
        <dbReference type="Pfam" id="PF02108"/>
    </source>
</evidence>
<keyword evidence="11" id="KW-0969">Cilium</keyword>
<evidence type="ECO:0000256" key="8">
    <source>
        <dbReference type="ARBA" id="ARBA00023225"/>
    </source>
</evidence>
<organism evidence="11">
    <name type="scientific">Moorella thermoacetica Y72</name>
    <dbReference type="NCBI Taxonomy" id="1325331"/>
    <lineage>
        <taxon>Bacteria</taxon>
        <taxon>Bacillati</taxon>
        <taxon>Bacillota</taxon>
        <taxon>Clostridia</taxon>
        <taxon>Neomoorellales</taxon>
        <taxon>Neomoorellaceae</taxon>
        <taxon>Neomoorella</taxon>
    </lineage>
</organism>
<dbReference type="GO" id="GO:0015031">
    <property type="term" value="P:protein transport"/>
    <property type="evidence" value="ECO:0007669"/>
    <property type="project" value="UniProtKB-KW"/>
</dbReference>
<dbReference type="GO" id="GO:0009288">
    <property type="term" value="C:bacterial-type flagellum"/>
    <property type="evidence" value="ECO:0007669"/>
    <property type="project" value="InterPro"/>
</dbReference>
<dbReference type="PANTHER" id="PTHR34982:SF1">
    <property type="entry name" value="FLAGELLAR ASSEMBLY PROTEIN FLIH"/>
    <property type="match status" value="1"/>
</dbReference>
<dbReference type="GO" id="GO:0003774">
    <property type="term" value="F:cytoskeletal motor activity"/>
    <property type="evidence" value="ECO:0007669"/>
    <property type="project" value="InterPro"/>
</dbReference>
<evidence type="ECO:0000256" key="1">
    <source>
        <dbReference type="ARBA" id="ARBA00003041"/>
    </source>
</evidence>
<comment type="function">
    <text evidence="1">Needed for flagellar regrowth and assembly.</text>
</comment>
<evidence type="ECO:0000313" key="11">
    <source>
        <dbReference type="EMBL" id="GAF26484.1"/>
    </source>
</evidence>
<keyword evidence="8" id="KW-1006">Bacterial flagellum protein export</keyword>
<dbReference type="InterPro" id="IPR018035">
    <property type="entry name" value="Flagellar_FliH/T3SS_HrpE"/>
</dbReference>
<keyword evidence="11" id="KW-0282">Flagellum</keyword>
<dbReference type="PANTHER" id="PTHR34982">
    <property type="entry name" value="YOP PROTEINS TRANSLOCATION PROTEIN L"/>
    <property type="match status" value="1"/>
</dbReference>
<dbReference type="EMBL" id="DF238840">
    <property type="protein sequence ID" value="GAF26484.1"/>
    <property type="molecule type" value="Genomic_DNA"/>
</dbReference>
<dbReference type="GO" id="GO:0005829">
    <property type="term" value="C:cytosol"/>
    <property type="evidence" value="ECO:0007669"/>
    <property type="project" value="TreeGrafter"/>
</dbReference>
<keyword evidence="7" id="KW-0653">Protein transport</keyword>
<keyword evidence="11" id="KW-0966">Cell projection</keyword>
<evidence type="ECO:0000256" key="6">
    <source>
        <dbReference type="ARBA" id="ARBA00022795"/>
    </source>
</evidence>
<evidence type="ECO:0000256" key="4">
    <source>
        <dbReference type="ARBA" id="ARBA00022448"/>
    </source>
</evidence>
<comment type="subcellular location">
    <subcellularLocation>
        <location evidence="2">Cytoplasm</location>
    </subcellularLocation>
</comment>
<feature type="coiled-coil region" evidence="9">
    <location>
        <begin position="67"/>
        <end position="147"/>
    </location>
</feature>
<evidence type="ECO:0000256" key="5">
    <source>
        <dbReference type="ARBA" id="ARBA00022490"/>
    </source>
</evidence>
<evidence type="ECO:0000256" key="9">
    <source>
        <dbReference type="SAM" id="Coils"/>
    </source>
</evidence>
<proteinExistence type="inferred from homology"/>
<feature type="domain" description="Flagellar assembly protein FliH/Type III secretion system HrpE" evidence="10">
    <location>
        <begin position="124"/>
        <end position="249"/>
    </location>
</feature>
<dbReference type="Proteomes" id="UP000063718">
    <property type="component" value="Unassembled WGS sequence"/>
</dbReference>
<sequence>MPGEAKTPLWSRVLKEVRPAREERVIPPRPLRLVPLGEACVPQEDGDVNPAARAAVAAAREEAACIIAAARQEAEAIKKAALEERERVLAEGRAAGEEQGYREGLARAEEEGEAIRREAAAIREEARRVLEEAREAYRETITAAEGEILDLALTIATRVIGQEVEQRPEVVLGIARQAIRQVAEGQHYIIYASPEAAAIIRQHREELLAEAAPEARLQVVADPGFKTGGCRIETENGFIDASVDTQLEEVKKILRGGGRP</sequence>
<accession>A0A0S6UE44</accession>
<evidence type="ECO:0000256" key="7">
    <source>
        <dbReference type="ARBA" id="ARBA00022927"/>
    </source>
</evidence>
<dbReference type="Pfam" id="PF02108">
    <property type="entry name" value="FliH"/>
    <property type="match status" value="1"/>
</dbReference>
<dbReference type="GO" id="GO:0044781">
    <property type="term" value="P:bacterial-type flagellum organization"/>
    <property type="evidence" value="ECO:0007669"/>
    <property type="project" value="UniProtKB-KW"/>
</dbReference>
<dbReference type="AlphaFoldDB" id="A0A0S6UE44"/>
<gene>
    <name evidence="11" type="ORF">MTY_1824</name>
</gene>